<evidence type="ECO:0000313" key="11">
    <source>
        <dbReference type="EMBL" id="RWR75789.1"/>
    </source>
</evidence>
<comment type="caution">
    <text evidence="11">The sequence shown here is derived from an EMBL/GenBank/DDBJ whole genome shotgun (WGS) entry which is preliminary data.</text>
</comment>
<evidence type="ECO:0000256" key="7">
    <source>
        <dbReference type="ARBA" id="ARBA00023242"/>
    </source>
</evidence>
<keyword evidence="4" id="KW-0540">Nuclease</keyword>
<protein>
    <submittedName>
        <fullName evidence="11">Putative nuclease HARBI1 isoform X1</fullName>
    </submittedName>
</protein>
<accession>A0A443NB93</accession>
<evidence type="ECO:0000256" key="2">
    <source>
        <dbReference type="ARBA" id="ARBA00004123"/>
    </source>
</evidence>
<dbReference type="Pfam" id="PF12776">
    <property type="entry name" value="Myb_DNA-bind_3"/>
    <property type="match status" value="1"/>
</dbReference>
<dbReference type="GO" id="GO:0004518">
    <property type="term" value="F:nuclease activity"/>
    <property type="evidence" value="ECO:0007669"/>
    <property type="project" value="UniProtKB-KW"/>
</dbReference>
<keyword evidence="7" id="KW-0539">Nucleus</keyword>
<keyword evidence="6" id="KW-0378">Hydrolase</keyword>
<dbReference type="GO" id="GO:0005634">
    <property type="term" value="C:nucleus"/>
    <property type="evidence" value="ECO:0007669"/>
    <property type="project" value="UniProtKB-SubCell"/>
</dbReference>
<sequence>MTSDAPSDHDQKRKKWSPTMDCYFIKLMLEQKAQGNRIDGQFTKRAWSQMTNQFNAKFKVHMDKDHLRNRVKTFKKQYDSIKTLLNQSGFGWDSVREMVIADDDVWDAYIKVHTNMKQYRSKFMPYYNDLAILFGKDTTDGKYSYVIPETDVVEDGPHLTGADYIDYVLRSDIRCREDFRMDSEVFYKLCDILHSKNLLRHTKGLRIEEQLAIFLLTIGHSRRNRILQERLHHSGETISRHFNNVLDAIVSLASDFFQSPGSATPPEIVNNPIFYPYFQDCVGALGTTHIAAIVPAESQIAFRNHNGFISQNVLAACSFDMRFHYVLAGWEGSAEDSLVLNSALTRADKLHVPEGKYYFVDAAYENAPSFMAPYVGFRYHLNQFADGSLPENARELFNHRHSSLRNVVKRTFEVLKARFPILKLAPPYPFFTQVKLVIAACIIHNHIHKVKRDDWLLREYEARIFPEVEDQSIQFQGLDFESALQVRDEASERRDSIAEAMWNDRVRAI</sequence>
<evidence type="ECO:0000313" key="12">
    <source>
        <dbReference type="Proteomes" id="UP000283530"/>
    </source>
</evidence>
<dbReference type="InterPro" id="IPR024752">
    <property type="entry name" value="Myb/SANT-like_dom"/>
</dbReference>
<evidence type="ECO:0000256" key="6">
    <source>
        <dbReference type="ARBA" id="ARBA00022801"/>
    </source>
</evidence>
<evidence type="ECO:0000259" key="9">
    <source>
        <dbReference type="Pfam" id="PF13359"/>
    </source>
</evidence>
<dbReference type="InterPro" id="IPR027806">
    <property type="entry name" value="HARBI1_dom"/>
</dbReference>
<dbReference type="InterPro" id="IPR045249">
    <property type="entry name" value="HARBI1-like"/>
</dbReference>
<feature type="domain" description="DDE Tnp4" evidence="9">
    <location>
        <begin position="287"/>
        <end position="445"/>
    </location>
</feature>
<evidence type="ECO:0000256" key="3">
    <source>
        <dbReference type="ARBA" id="ARBA00006958"/>
    </source>
</evidence>
<proteinExistence type="inferred from homology"/>
<dbReference type="GO" id="GO:0016787">
    <property type="term" value="F:hydrolase activity"/>
    <property type="evidence" value="ECO:0007669"/>
    <property type="project" value="UniProtKB-KW"/>
</dbReference>
<dbReference type="EMBL" id="QPKB01000002">
    <property type="protein sequence ID" value="RWR75789.1"/>
    <property type="molecule type" value="Genomic_DNA"/>
</dbReference>
<organism evidence="11 12">
    <name type="scientific">Cinnamomum micranthum f. kanehirae</name>
    <dbReference type="NCBI Taxonomy" id="337451"/>
    <lineage>
        <taxon>Eukaryota</taxon>
        <taxon>Viridiplantae</taxon>
        <taxon>Streptophyta</taxon>
        <taxon>Embryophyta</taxon>
        <taxon>Tracheophyta</taxon>
        <taxon>Spermatophyta</taxon>
        <taxon>Magnoliopsida</taxon>
        <taxon>Magnoliidae</taxon>
        <taxon>Laurales</taxon>
        <taxon>Lauraceae</taxon>
        <taxon>Cinnamomum</taxon>
    </lineage>
</organism>
<gene>
    <name evidence="11" type="ORF">CKAN_00418900</name>
</gene>
<dbReference type="AlphaFoldDB" id="A0A443NB93"/>
<dbReference type="OrthoDB" id="1937145at2759"/>
<name>A0A443NB93_9MAGN</name>
<dbReference type="InterPro" id="IPR058353">
    <property type="entry name" value="DUF8040"/>
</dbReference>
<reference evidence="11 12" key="1">
    <citation type="journal article" date="2019" name="Nat. Plants">
        <title>Stout camphor tree genome fills gaps in understanding of flowering plant genome evolution.</title>
        <authorList>
            <person name="Chaw S.M."/>
            <person name="Liu Y.C."/>
            <person name="Wu Y.W."/>
            <person name="Wang H.Y."/>
            <person name="Lin C.I."/>
            <person name="Wu C.S."/>
            <person name="Ke H.M."/>
            <person name="Chang L.Y."/>
            <person name="Hsu C.Y."/>
            <person name="Yang H.T."/>
            <person name="Sudianto E."/>
            <person name="Hsu M.H."/>
            <person name="Wu K.P."/>
            <person name="Wang L.N."/>
            <person name="Leebens-Mack J.H."/>
            <person name="Tsai I.J."/>
        </authorList>
    </citation>
    <scope>NUCLEOTIDE SEQUENCE [LARGE SCALE GENOMIC DNA]</scope>
    <source>
        <strain evidence="12">cv. Chaw 1501</strain>
        <tissue evidence="11">Young leaves</tissue>
    </source>
</reference>
<comment type="cofactor">
    <cofactor evidence="1">
        <name>a divalent metal cation</name>
        <dbReference type="ChEBI" id="CHEBI:60240"/>
    </cofactor>
</comment>
<feature type="domain" description="Myb/SANT-like" evidence="8">
    <location>
        <begin position="15"/>
        <end position="109"/>
    </location>
</feature>
<evidence type="ECO:0000256" key="5">
    <source>
        <dbReference type="ARBA" id="ARBA00022723"/>
    </source>
</evidence>
<dbReference type="Pfam" id="PF13359">
    <property type="entry name" value="DDE_Tnp_4"/>
    <property type="match status" value="1"/>
</dbReference>
<keyword evidence="5" id="KW-0479">Metal-binding</keyword>
<dbReference type="Pfam" id="PF26138">
    <property type="entry name" value="DUF8040"/>
    <property type="match status" value="1"/>
</dbReference>
<evidence type="ECO:0000259" key="8">
    <source>
        <dbReference type="Pfam" id="PF12776"/>
    </source>
</evidence>
<dbReference type="PANTHER" id="PTHR22930">
    <property type="match status" value="1"/>
</dbReference>
<comment type="similarity">
    <text evidence="3">Belongs to the HARBI1 family.</text>
</comment>
<keyword evidence="12" id="KW-1185">Reference proteome</keyword>
<evidence type="ECO:0000256" key="4">
    <source>
        <dbReference type="ARBA" id="ARBA00022722"/>
    </source>
</evidence>
<comment type="subcellular location">
    <subcellularLocation>
        <location evidence="2">Nucleus</location>
    </subcellularLocation>
</comment>
<dbReference type="PANTHER" id="PTHR22930:SF273">
    <property type="entry name" value="NUCLEASE HARBI1"/>
    <property type="match status" value="1"/>
</dbReference>
<dbReference type="Proteomes" id="UP000283530">
    <property type="component" value="Unassembled WGS sequence"/>
</dbReference>
<dbReference type="GO" id="GO:0046872">
    <property type="term" value="F:metal ion binding"/>
    <property type="evidence" value="ECO:0007669"/>
    <property type="project" value="UniProtKB-KW"/>
</dbReference>
<feature type="domain" description="DUF8040" evidence="10">
    <location>
        <begin position="158"/>
        <end position="251"/>
    </location>
</feature>
<evidence type="ECO:0000256" key="1">
    <source>
        <dbReference type="ARBA" id="ARBA00001968"/>
    </source>
</evidence>
<evidence type="ECO:0000259" key="10">
    <source>
        <dbReference type="Pfam" id="PF26138"/>
    </source>
</evidence>